<dbReference type="InterPro" id="IPR013083">
    <property type="entry name" value="Znf_RING/FYVE/PHD"/>
</dbReference>
<dbReference type="GO" id="GO:0005634">
    <property type="term" value="C:nucleus"/>
    <property type="evidence" value="ECO:0007669"/>
    <property type="project" value="TreeGrafter"/>
</dbReference>
<evidence type="ECO:0000256" key="3">
    <source>
        <dbReference type="ARBA" id="ARBA00022833"/>
    </source>
</evidence>
<evidence type="ECO:0000259" key="5">
    <source>
        <dbReference type="PROSITE" id="PS50089"/>
    </source>
</evidence>
<dbReference type="GO" id="GO:0008270">
    <property type="term" value="F:zinc ion binding"/>
    <property type="evidence" value="ECO:0007669"/>
    <property type="project" value="UniProtKB-KW"/>
</dbReference>
<dbReference type="GO" id="GO:0061630">
    <property type="term" value="F:ubiquitin protein ligase activity"/>
    <property type="evidence" value="ECO:0007669"/>
    <property type="project" value="TreeGrafter"/>
</dbReference>
<evidence type="ECO:0000313" key="7">
    <source>
        <dbReference type="Proteomes" id="UP000076420"/>
    </source>
</evidence>
<dbReference type="PANTHER" id="PTHR45931">
    <property type="entry name" value="SI:CH211-59O9.10"/>
    <property type="match status" value="1"/>
</dbReference>
<dbReference type="InterPro" id="IPR001841">
    <property type="entry name" value="Znf_RING"/>
</dbReference>
<sequence>MTCQLSDFLTTELMEIRLRLFARRAQLRAARASVRFDSLGLHRLAETFRTFADPLVAPITGLDSRVYVWQCQCGGQHEVPHPSPEQETEYCDIIVEFLNYESVITEAIIYVEREIMHRGLTLPITVTTNELGFSSRARGYVEVEWMRIFRNIGIEIGNRREAMMTRLVQPIARLHEYQRIFRSRGMAPPGLTNSELSQIPVVQHADASSQCESTSAYECSICLKSYRPRDEVRVLPCGHRFHRKCIDTWLKKTCSCPMCRKSTRDPNPE</sequence>
<dbReference type="Gene3D" id="3.30.40.10">
    <property type="entry name" value="Zinc/RING finger domain, C3HC4 (zinc finger)"/>
    <property type="match status" value="1"/>
</dbReference>
<proteinExistence type="predicted"/>
<dbReference type="CDD" id="cd16454">
    <property type="entry name" value="RING-H2_PA-TM-RING"/>
    <property type="match status" value="1"/>
</dbReference>
<protein>
    <recommendedName>
        <fullName evidence="5">RING-type domain-containing protein</fullName>
    </recommendedName>
</protein>
<keyword evidence="2 4" id="KW-0863">Zinc-finger</keyword>
<dbReference type="AlphaFoldDB" id="A0A2C9KD94"/>
<evidence type="ECO:0000256" key="1">
    <source>
        <dbReference type="ARBA" id="ARBA00022723"/>
    </source>
</evidence>
<gene>
    <name evidence="6" type="primary">106074285</name>
</gene>
<keyword evidence="3" id="KW-0862">Zinc</keyword>
<dbReference type="GO" id="GO:0006511">
    <property type="term" value="P:ubiquitin-dependent protein catabolic process"/>
    <property type="evidence" value="ECO:0007669"/>
    <property type="project" value="TreeGrafter"/>
</dbReference>
<keyword evidence="1" id="KW-0479">Metal-binding</keyword>
<dbReference type="Proteomes" id="UP000076420">
    <property type="component" value="Unassembled WGS sequence"/>
</dbReference>
<evidence type="ECO:0000313" key="6">
    <source>
        <dbReference type="EnsemblMetazoa" id="BGLB017705-PB"/>
    </source>
</evidence>
<dbReference type="OrthoDB" id="6111904at2759"/>
<dbReference type="VEuPathDB" id="VectorBase:BGLAX_036529"/>
<dbReference type="SUPFAM" id="SSF57850">
    <property type="entry name" value="RING/U-box"/>
    <property type="match status" value="1"/>
</dbReference>
<organism evidence="6 7">
    <name type="scientific">Biomphalaria glabrata</name>
    <name type="common">Bloodfluke planorb</name>
    <name type="synonym">Freshwater snail</name>
    <dbReference type="NCBI Taxonomy" id="6526"/>
    <lineage>
        <taxon>Eukaryota</taxon>
        <taxon>Metazoa</taxon>
        <taxon>Spiralia</taxon>
        <taxon>Lophotrochozoa</taxon>
        <taxon>Mollusca</taxon>
        <taxon>Gastropoda</taxon>
        <taxon>Heterobranchia</taxon>
        <taxon>Euthyneura</taxon>
        <taxon>Panpulmonata</taxon>
        <taxon>Hygrophila</taxon>
        <taxon>Lymnaeoidea</taxon>
        <taxon>Planorbidae</taxon>
        <taxon>Biomphalaria</taxon>
    </lineage>
</organism>
<accession>A0A2C9KD94</accession>
<dbReference type="Pfam" id="PF13639">
    <property type="entry name" value="zf-RING_2"/>
    <property type="match status" value="1"/>
</dbReference>
<dbReference type="VEuPathDB" id="VectorBase:BGLB017705"/>
<feature type="domain" description="RING-type" evidence="5">
    <location>
        <begin position="219"/>
        <end position="260"/>
    </location>
</feature>
<dbReference type="EnsemblMetazoa" id="BGLB017705-RB">
    <property type="protein sequence ID" value="BGLB017705-PB"/>
    <property type="gene ID" value="BGLB017705"/>
</dbReference>
<dbReference type="SMART" id="SM00184">
    <property type="entry name" value="RING"/>
    <property type="match status" value="1"/>
</dbReference>
<dbReference type="STRING" id="6526.A0A2C9KD94"/>
<dbReference type="PROSITE" id="PS50089">
    <property type="entry name" value="ZF_RING_2"/>
    <property type="match status" value="1"/>
</dbReference>
<dbReference type="InterPro" id="IPR051834">
    <property type="entry name" value="RING_finger_E3_ligase"/>
</dbReference>
<evidence type="ECO:0000256" key="4">
    <source>
        <dbReference type="PROSITE-ProRule" id="PRU00175"/>
    </source>
</evidence>
<name>A0A2C9KD94_BIOGL</name>
<reference evidence="6" key="1">
    <citation type="submission" date="2020-05" db="UniProtKB">
        <authorList>
            <consortium name="EnsemblMetazoa"/>
        </authorList>
    </citation>
    <scope>IDENTIFICATION</scope>
    <source>
        <strain evidence="6">BB02</strain>
    </source>
</reference>
<evidence type="ECO:0000256" key="2">
    <source>
        <dbReference type="ARBA" id="ARBA00022771"/>
    </source>
</evidence>
<dbReference type="PANTHER" id="PTHR45931:SF3">
    <property type="entry name" value="RING ZINC FINGER-CONTAINING PROTEIN"/>
    <property type="match status" value="1"/>
</dbReference>
<dbReference type="KEGG" id="bgt:106074285"/>